<feature type="transmembrane region" description="Helical" evidence="1">
    <location>
        <begin position="192"/>
        <end position="210"/>
    </location>
</feature>
<feature type="transmembrane region" description="Helical" evidence="1">
    <location>
        <begin position="45"/>
        <end position="64"/>
    </location>
</feature>
<dbReference type="AlphaFoldDB" id="A0A7C9IU59"/>
<dbReference type="EMBL" id="WVUD01000086">
    <property type="protein sequence ID" value="MYL85367.1"/>
    <property type="molecule type" value="Genomic_DNA"/>
</dbReference>
<evidence type="ECO:0000313" key="3">
    <source>
        <dbReference type="Proteomes" id="UP000482487"/>
    </source>
</evidence>
<feature type="transmembrane region" description="Helical" evidence="1">
    <location>
        <begin position="21"/>
        <end position="39"/>
    </location>
</feature>
<feature type="transmembrane region" description="Helical" evidence="1">
    <location>
        <begin position="403"/>
        <end position="427"/>
    </location>
</feature>
<proteinExistence type="predicted"/>
<comment type="caution">
    <text evidence="2">The sequence shown here is derived from an EMBL/GenBank/DDBJ whole genome shotgun (WGS) entry which is preliminary data.</text>
</comment>
<evidence type="ECO:0008006" key="4">
    <source>
        <dbReference type="Google" id="ProtNLM"/>
    </source>
</evidence>
<feature type="transmembrane region" description="Helical" evidence="1">
    <location>
        <begin position="374"/>
        <end position="391"/>
    </location>
</feature>
<gene>
    <name evidence="2" type="ORF">GTA51_19940</name>
</gene>
<dbReference type="OrthoDB" id="330621at2"/>
<feature type="transmembrane region" description="Helical" evidence="1">
    <location>
        <begin position="263"/>
        <end position="280"/>
    </location>
</feature>
<evidence type="ECO:0000313" key="2">
    <source>
        <dbReference type="EMBL" id="MYL85367.1"/>
    </source>
</evidence>
<sequence>MTNAGHQPTQPERHATLRHNAGNFAAAAFLAGSVFYMTCCKQGNWPVWAITISCAAVYFALNRLESCKNSGHYKAYAIFISAGFFTALLISCLPLCSFTWSINDDHMVFSLIGSDGSMTAANFLKYCLSAEELGGFLENTSGRFRPFFMFLFGLQAMLFGDAIHLWYTASACAFFTAVLLWFAVLRQELGDILGSLGAVASVIWLQYHWIFRDIGLSEPYCLLGASLCVYACSRTYTQERVSGFYLCILTLGHALVVGSKEPFAAFSALPIGFLVWKLITTKPPKKSEWISLIANCLIAFTMLLGMSRTLWLRGKDFYGGSLDTGVVSIDVIGILFTSWYFQVLGLFLVLTVVYAKKAKLGLRQLLCDQNYRPVFWGLSFLSLFIVGHIIIYRGNVQSQHYRIIFSVLPCIMLLLVVRLWLSLVALFGNNIFLVRAKALAGAILVAVSLMAPWNSRLSILDYQTLNKHFYEVLRSVAAKISAEPLRPLAIVSNENTEFEWIVSPAIYLKRHFKTPNTIVVAPHGRSDKRLPPVLENLIRDGLEDIISPYPANAETEFFNIGLLCLPTQGHNVAYIVVSKTEGKVDLFLAP</sequence>
<evidence type="ECO:0000256" key="1">
    <source>
        <dbReference type="SAM" id="Phobius"/>
    </source>
</evidence>
<feature type="transmembrane region" description="Helical" evidence="1">
    <location>
        <begin position="76"/>
        <end position="100"/>
    </location>
</feature>
<dbReference type="Proteomes" id="UP000482487">
    <property type="component" value="Unassembled WGS sequence"/>
</dbReference>
<keyword evidence="3" id="KW-1185">Reference proteome</keyword>
<keyword evidence="1" id="KW-0472">Membrane</keyword>
<protein>
    <recommendedName>
        <fullName evidence="4">Glycosyltransferase RgtA/B/C/D-like domain-containing protein</fullName>
    </recommendedName>
</protein>
<feature type="transmembrane region" description="Helical" evidence="1">
    <location>
        <begin position="331"/>
        <end position="354"/>
    </location>
</feature>
<organism evidence="2 3">
    <name type="scientific">Solidesulfovibrio aerotolerans</name>
    <dbReference type="NCBI Taxonomy" id="295255"/>
    <lineage>
        <taxon>Bacteria</taxon>
        <taxon>Pseudomonadati</taxon>
        <taxon>Thermodesulfobacteriota</taxon>
        <taxon>Desulfovibrionia</taxon>
        <taxon>Desulfovibrionales</taxon>
        <taxon>Desulfovibrionaceae</taxon>
        <taxon>Solidesulfovibrio</taxon>
    </lineage>
</organism>
<keyword evidence="1" id="KW-0812">Transmembrane</keyword>
<dbReference type="RefSeq" id="WP_160964243.1">
    <property type="nucleotide sequence ID" value="NZ_WVUD01000086.1"/>
</dbReference>
<feature type="transmembrane region" description="Helical" evidence="1">
    <location>
        <begin position="166"/>
        <end position="185"/>
    </location>
</feature>
<keyword evidence="1" id="KW-1133">Transmembrane helix</keyword>
<reference evidence="2 3" key="1">
    <citation type="submission" date="2020-01" db="EMBL/GenBank/DDBJ databases">
        <title>Genome sequence of Desulfovibrio aerotolerans DSM 16695(T).</title>
        <authorList>
            <person name="Karnachuk O."/>
            <person name="Avakyan M."/>
            <person name="Mardanov A."/>
            <person name="Kadnikov V."/>
            <person name="Ravin N."/>
        </authorList>
    </citation>
    <scope>NUCLEOTIDE SEQUENCE [LARGE SCALE GENOMIC DNA]</scope>
    <source>
        <strain evidence="2 3">DSM 16695</strain>
    </source>
</reference>
<accession>A0A7C9IU59</accession>
<feature type="transmembrane region" description="Helical" evidence="1">
    <location>
        <begin position="434"/>
        <end position="453"/>
    </location>
</feature>
<feature type="transmembrane region" description="Helical" evidence="1">
    <location>
        <begin position="292"/>
        <end position="311"/>
    </location>
</feature>
<name>A0A7C9IU59_9BACT</name>